<evidence type="ECO:0000256" key="1">
    <source>
        <dbReference type="ARBA" id="ARBA00023125"/>
    </source>
</evidence>
<dbReference type="InterPro" id="IPR010982">
    <property type="entry name" value="Lambda_DNA-bd_dom_sf"/>
</dbReference>
<dbReference type="InterPro" id="IPR010981">
    <property type="entry name" value="SinR/SinI_dimer_dom"/>
</dbReference>
<name>A0ABV6K936_9BACI</name>
<dbReference type="RefSeq" id="WP_335962043.1">
    <property type="nucleotide sequence ID" value="NZ_JAXBLX010000023.1"/>
</dbReference>
<dbReference type="PROSITE" id="PS51500">
    <property type="entry name" value="SIN"/>
    <property type="match status" value="1"/>
</dbReference>
<reference evidence="4 5" key="1">
    <citation type="submission" date="2024-09" db="EMBL/GenBank/DDBJ databases">
        <authorList>
            <person name="Sun Q."/>
            <person name="Mori K."/>
        </authorList>
    </citation>
    <scope>NUCLEOTIDE SEQUENCE [LARGE SCALE GENOMIC DNA]</scope>
    <source>
        <strain evidence="4 5">NCAIM B.02610</strain>
    </source>
</reference>
<dbReference type="InterPro" id="IPR001387">
    <property type="entry name" value="Cro/C1-type_HTH"/>
</dbReference>
<dbReference type="EMBL" id="JBHLUX010000013">
    <property type="protein sequence ID" value="MFC0469819.1"/>
    <property type="molecule type" value="Genomic_DNA"/>
</dbReference>
<evidence type="ECO:0000313" key="4">
    <source>
        <dbReference type="EMBL" id="MFC0469819.1"/>
    </source>
</evidence>
<feature type="domain" description="Sin" evidence="3">
    <location>
        <begin position="64"/>
        <end position="102"/>
    </location>
</feature>
<dbReference type="Pfam" id="PF01381">
    <property type="entry name" value="HTH_3"/>
    <property type="match status" value="1"/>
</dbReference>
<proteinExistence type="predicted"/>
<gene>
    <name evidence="4" type="ORF">ACFFHM_04540</name>
</gene>
<dbReference type="PANTHER" id="PTHR46797">
    <property type="entry name" value="HTH-TYPE TRANSCRIPTIONAL REGULATOR"/>
    <property type="match status" value="1"/>
</dbReference>
<dbReference type="SMART" id="SM00530">
    <property type="entry name" value="HTH_XRE"/>
    <property type="match status" value="1"/>
</dbReference>
<feature type="domain" description="HTH cro/C1-type" evidence="2">
    <location>
        <begin position="6"/>
        <end position="61"/>
    </location>
</feature>
<protein>
    <submittedName>
        <fullName evidence="4">Helix-turn-helix domain-containing protein</fullName>
    </submittedName>
</protein>
<dbReference type="Gene3D" id="1.10.260.40">
    <property type="entry name" value="lambda repressor-like DNA-binding domains"/>
    <property type="match status" value="1"/>
</dbReference>
<evidence type="ECO:0000259" key="3">
    <source>
        <dbReference type="PROSITE" id="PS51500"/>
    </source>
</evidence>
<keyword evidence="5" id="KW-1185">Reference proteome</keyword>
<organism evidence="4 5">
    <name type="scientific">Halalkalibacter kiskunsagensis</name>
    <dbReference type="NCBI Taxonomy" id="1548599"/>
    <lineage>
        <taxon>Bacteria</taxon>
        <taxon>Bacillati</taxon>
        <taxon>Bacillota</taxon>
        <taxon>Bacilli</taxon>
        <taxon>Bacillales</taxon>
        <taxon>Bacillaceae</taxon>
        <taxon>Halalkalibacter</taxon>
    </lineage>
</organism>
<keyword evidence="1" id="KW-0238">DNA-binding</keyword>
<evidence type="ECO:0000259" key="2">
    <source>
        <dbReference type="PROSITE" id="PS50943"/>
    </source>
</evidence>
<dbReference type="PROSITE" id="PS50943">
    <property type="entry name" value="HTH_CROC1"/>
    <property type="match status" value="1"/>
</dbReference>
<dbReference type="CDD" id="cd00093">
    <property type="entry name" value="HTH_XRE"/>
    <property type="match status" value="1"/>
</dbReference>
<evidence type="ECO:0000313" key="5">
    <source>
        <dbReference type="Proteomes" id="UP001589838"/>
    </source>
</evidence>
<sequence>MIGENVKKYRLEKGLSMSELAERAGVAKSYVSSIERNIQTNPSIQFLEKVAVVLGVSVEALLSEKSESDDHKLDEAWVELVKVAMDSGINKEQFREYLEFTKWRSEHPENE</sequence>
<dbReference type="SUPFAM" id="SSF47406">
    <property type="entry name" value="SinR repressor dimerisation domain-like"/>
    <property type="match status" value="1"/>
</dbReference>
<dbReference type="InterPro" id="IPR036281">
    <property type="entry name" value="SinR/SinI_dimer_dom_sf"/>
</dbReference>
<dbReference type="Pfam" id="PF08671">
    <property type="entry name" value="SinI"/>
    <property type="match status" value="1"/>
</dbReference>
<dbReference type="Proteomes" id="UP001589838">
    <property type="component" value="Unassembled WGS sequence"/>
</dbReference>
<comment type="caution">
    <text evidence="4">The sequence shown here is derived from an EMBL/GenBank/DDBJ whole genome shotgun (WGS) entry which is preliminary data.</text>
</comment>
<accession>A0ABV6K936</accession>
<dbReference type="SUPFAM" id="SSF47413">
    <property type="entry name" value="lambda repressor-like DNA-binding domains"/>
    <property type="match status" value="1"/>
</dbReference>
<dbReference type="PANTHER" id="PTHR46797:SF13">
    <property type="entry name" value="HTH-TYPE TRANSCRIPTIONAL REGULATOR SINR"/>
    <property type="match status" value="1"/>
</dbReference>
<dbReference type="InterPro" id="IPR050807">
    <property type="entry name" value="TransReg_Diox_bact_type"/>
</dbReference>